<gene>
    <name evidence="2" type="ORF">C1SCF055_LOCUS32691</name>
</gene>
<name>A0A9P1DB76_9DINO</name>
<organism evidence="2">
    <name type="scientific">Cladocopium goreaui</name>
    <dbReference type="NCBI Taxonomy" id="2562237"/>
    <lineage>
        <taxon>Eukaryota</taxon>
        <taxon>Sar</taxon>
        <taxon>Alveolata</taxon>
        <taxon>Dinophyceae</taxon>
        <taxon>Suessiales</taxon>
        <taxon>Symbiodiniaceae</taxon>
        <taxon>Cladocopium</taxon>
    </lineage>
</organism>
<feature type="region of interest" description="Disordered" evidence="1">
    <location>
        <begin position="53"/>
        <end position="86"/>
    </location>
</feature>
<dbReference type="EMBL" id="CAMXCT030003968">
    <property type="protein sequence ID" value="CAL4794428.1"/>
    <property type="molecule type" value="Genomic_DNA"/>
</dbReference>
<evidence type="ECO:0000313" key="3">
    <source>
        <dbReference type="EMBL" id="CAL4794428.1"/>
    </source>
</evidence>
<keyword evidence="4" id="KW-1185">Reference proteome</keyword>
<sequence>MLSRAVRPASRQSTWRAMAAARRAAERGLVKGASPKHIIRAATKAARRICQEVQARRTRAKVARSRRKPSSKKASETSGLQAEARSLATRAATCREAWDATGAVKVIQEAAKRMESLEIPRKLLKEAARDAIQVLDLDHPKTQRLVSDPLRRLGVKQE</sequence>
<feature type="compositionally biased region" description="Basic residues" evidence="1">
    <location>
        <begin position="56"/>
        <end position="71"/>
    </location>
</feature>
<dbReference type="AlphaFoldDB" id="A0A9P1DB76"/>
<dbReference type="OrthoDB" id="447501at2759"/>
<comment type="caution">
    <text evidence="2">The sequence shown here is derived from an EMBL/GenBank/DDBJ whole genome shotgun (WGS) entry which is preliminary data.</text>
</comment>
<accession>A0A9P1DB76</accession>
<evidence type="ECO:0000313" key="4">
    <source>
        <dbReference type="Proteomes" id="UP001152797"/>
    </source>
</evidence>
<evidence type="ECO:0000313" key="2">
    <source>
        <dbReference type="EMBL" id="CAI4007116.1"/>
    </source>
</evidence>
<reference evidence="2" key="1">
    <citation type="submission" date="2022-10" db="EMBL/GenBank/DDBJ databases">
        <authorList>
            <person name="Chen Y."/>
            <person name="Dougan E. K."/>
            <person name="Chan C."/>
            <person name="Rhodes N."/>
            <person name="Thang M."/>
        </authorList>
    </citation>
    <scope>NUCLEOTIDE SEQUENCE</scope>
</reference>
<protein>
    <submittedName>
        <fullName evidence="2">Uncharacterized protein</fullName>
    </submittedName>
</protein>
<proteinExistence type="predicted"/>
<dbReference type="Proteomes" id="UP001152797">
    <property type="component" value="Unassembled WGS sequence"/>
</dbReference>
<dbReference type="EMBL" id="CAMXCT020003968">
    <property type="protein sequence ID" value="CAL1160491.1"/>
    <property type="molecule type" value="Genomic_DNA"/>
</dbReference>
<reference evidence="3 4" key="2">
    <citation type="submission" date="2024-05" db="EMBL/GenBank/DDBJ databases">
        <authorList>
            <person name="Chen Y."/>
            <person name="Shah S."/>
            <person name="Dougan E. K."/>
            <person name="Thang M."/>
            <person name="Chan C."/>
        </authorList>
    </citation>
    <scope>NUCLEOTIDE SEQUENCE [LARGE SCALE GENOMIC DNA]</scope>
</reference>
<dbReference type="EMBL" id="CAMXCT010003968">
    <property type="protein sequence ID" value="CAI4007116.1"/>
    <property type="molecule type" value="Genomic_DNA"/>
</dbReference>
<evidence type="ECO:0000256" key="1">
    <source>
        <dbReference type="SAM" id="MobiDB-lite"/>
    </source>
</evidence>